<dbReference type="EMBL" id="BK015217">
    <property type="protein sequence ID" value="DAD96426.1"/>
    <property type="molecule type" value="Genomic_DNA"/>
</dbReference>
<evidence type="ECO:0000256" key="1">
    <source>
        <dbReference type="SAM" id="MobiDB-lite"/>
    </source>
</evidence>
<sequence>MVKNIKMVLYGEPGVGKSTFAAGAPRPFFITTDGNYEYLEDFCGMRPEDHQQCFSWAEMKKAFARDFTNYDTIVVDLLEDSYLWADNEFCRDNKLLHISDLGYGKGYGILGNEFFIEYQKLLGLPKNIILLMHGVTEVLKDRRGVEYSKYGPSKLLRDKLITQLEGRVRFFVRAYAEASEGPDGRLQTKRYLSLAPDGHTEYGIARGLSSDAPHSIPLDWNAFMETINQYTLRANQPERVTATIGVDALAMTLNAAHEATKTLAKAVEAAAESTPVVTSPAAPEVAEIPKPRRGRKPAAKTEEAPAETKSGIDDVAAIRAKLAAVMDDPTKVMAPTPKKEEEQPPFEVDAKPTAPAVAEAQPVAEAPKAMTQAEKMAAIRAKMAALKANKQ</sequence>
<proteinExistence type="predicted"/>
<reference evidence="2" key="1">
    <citation type="journal article" date="2021" name="Proc. Natl. Acad. Sci. U.S.A.">
        <title>A Catalog of Tens of Thousands of Viruses from Human Metagenomes Reveals Hidden Associations with Chronic Diseases.</title>
        <authorList>
            <person name="Tisza M.J."/>
            <person name="Buck C.B."/>
        </authorList>
    </citation>
    <scope>NUCLEOTIDE SEQUENCE</scope>
    <source>
        <strain evidence="2">Ctj3P51</strain>
    </source>
</reference>
<dbReference type="Pfam" id="PF13479">
    <property type="entry name" value="AAA_24"/>
    <property type="match status" value="1"/>
</dbReference>
<name>A0A8S5NQ75_9CAUD</name>
<accession>A0A8S5NQ75</accession>
<evidence type="ECO:0000313" key="2">
    <source>
        <dbReference type="EMBL" id="DAD96426.1"/>
    </source>
</evidence>
<feature type="region of interest" description="Disordered" evidence="1">
    <location>
        <begin position="275"/>
        <end position="312"/>
    </location>
</feature>
<organism evidence="2">
    <name type="scientific">Myoviridae sp. ctj3P51</name>
    <dbReference type="NCBI Taxonomy" id="2826687"/>
    <lineage>
        <taxon>Viruses</taxon>
        <taxon>Duplodnaviria</taxon>
        <taxon>Heunggongvirae</taxon>
        <taxon>Uroviricota</taxon>
        <taxon>Caudoviricetes</taxon>
    </lineage>
</organism>
<protein>
    <submittedName>
        <fullName evidence="2">AAA domain protein</fullName>
    </submittedName>
</protein>